<dbReference type="GO" id="GO:0006974">
    <property type="term" value="P:DNA damage response"/>
    <property type="evidence" value="ECO:0007669"/>
    <property type="project" value="TreeGrafter"/>
</dbReference>
<dbReference type="PANTHER" id="PTHR16434">
    <property type="entry name" value="EWING'S TUMOR-ASSOCIATED ANTIGEN 1 ETAA1"/>
    <property type="match status" value="1"/>
</dbReference>
<feature type="region of interest" description="Disordered" evidence="1">
    <location>
        <begin position="242"/>
        <end position="280"/>
    </location>
</feature>
<keyword evidence="3" id="KW-1185">Reference proteome</keyword>
<name>A0A3B4FLT4_9CICH</name>
<proteinExistence type="predicted"/>
<dbReference type="Pfam" id="PF15350">
    <property type="entry name" value="ETAA1"/>
    <property type="match status" value="1"/>
</dbReference>
<feature type="region of interest" description="Disordered" evidence="1">
    <location>
        <begin position="305"/>
        <end position="347"/>
    </location>
</feature>
<dbReference type="Ensembl" id="ENSPNYT00000011839.1">
    <property type="protein sequence ID" value="ENSPNYP00000011560.1"/>
    <property type="gene ID" value="ENSPNYG00000008771.1"/>
</dbReference>
<dbReference type="OrthoDB" id="9378993at2759"/>
<sequence length="659" mass="72785">MSEARTHAEFTELWRTVSKLSYKKTQDTKAAKQMPDTTTTPVSKDFQSPQHRGCSRYPGLANGDSPGDVEPSQDIIWDSTSPTQTHTGLRNTRAVEISDIVNRIAPKDVKPERTDSSLLQWIGDSAMPATPEIQKPKLRKKSSRQSSVEDLMKLARQFDESMQQDKETSESLVINLNECLNTSETKLKPSSLHDSLKDLKYPSAPDQIEAELHALFDCSTQSAWLSRGSAVSTCSQEIRGQPVNAALSEDQQSELKSAEKSGTAAHPAEEKGTNSCSANNCDDFDDDWENDELLNDPFLLAMTHKPNEQHDTNPNTTFQSETKTNTTHSTPVRKPIANTIPAHKPSNLNCKPSCSVKSSETKLTLQELCPKLKTTNRNTFKLEPNPNLWSRMAKEVSTKSNFTVIQPKPQMFDQKSATAKTSTTPQPDKVTNDHRGASLGKHSVKDISDSLWDDRDDDALLYQVCDSVEKIANSQSLQVSSGNCQEKQDIDVDRQRKTTGPQPINMTRSGNVGASTNRQSPCAFVRSNSLPRASYETVNFQGWNVPMKGANKKSQMSQSFPGSHTNLGTLSQCGDSSGTFQAGNANVDMKQHPVMARAVHNAKSHHTAFKRNLSDSAAISTKVFVTSQMTGKCSAAEIERKKQEALARRRLRMQTATKP</sequence>
<dbReference type="GO" id="GO:0043539">
    <property type="term" value="F:protein serine/threonine kinase activator activity"/>
    <property type="evidence" value="ECO:0007669"/>
    <property type="project" value="TreeGrafter"/>
</dbReference>
<feature type="compositionally biased region" description="Polar residues" evidence="1">
    <location>
        <begin position="78"/>
        <end position="88"/>
    </location>
</feature>
<dbReference type="GO" id="GO:0031297">
    <property type="term" value="P:replication fork processing"/>
    <property type="evidence" value="ECO:0007669"/>
    <property type="project" value="TreeGrafter"/>
</dbReference>
<feature type="compositionally biased region" description="Polar residues" evidence="1">
    <location>
        <begin position="413"/>
        <end position="426"/>
    </location>
</feature>
<feature type="region of interest" description="Disordered" evidence="1">
    <location>
        <begin position="22"/>
        <end position="88"/>
    </location>
</feature>
<dbReference type="GO" id="GO:2000001">
    <property type="term" value="P:regulation of DNA damage checkpoint"/>
    <property type="evidence" value="ECO:0007669"/>
    <property type="project" value="TreeGrafter"/>
</dbReference>
<dbReference type="PANTHER" id="PTHR16434:SF3">
    <property type="entry name" value="EWING'S TUMOR-ASSOCIATED ANTIGEN 1"/>
    <property type="match status" value="1"/>
</dbReference>
<reference evidence="2" key="1">
    <citation type="submission" date="2023-09" db="UniProtKB">
        <authorList>
            <consortium name="Ensembl"/>
        </authorList>
    </citation>
    <scope>IDENTIFICATION</scope>
</reference>
<feature type="region of interest" description="Disordered" evidence="1">
    <location>
        <begin position="413"/>
        <end position="442"/>
    </location>
</feature>
<evidence type="ECO:0000256" key="1">
    <source>
        <dbReference type="SAM" id="MobiDB-lite"/>
    </source>
</evidence>
<organism evidence="2">
    <name type="scientific">Pundamilia nyererei</name>
    <dbReference type="NCBI Taxonomy" id="303518"/>
    <lineage>
        <taxon>Eukaryota</taxon>
        <taxon>Metazoa</taxon>
        <taxon>Chordata</taxon>
        <taxon>Craniata</taxon>
        <taxon>Vertebrata</taxon>
        <taxon>Euteleostomi</taxon>
        <taxon>Actinopterygii</taxon>
        <taxon>Neopterygii</taxon>
        <taxon>Teleostei</taxon>
        <taxon>Neoteleostei</taxon>
        <taxon>Acanthomorphata</taxon>
        <taxon>Ovalentaria</taxon>
        <taxon>Cichlomorphae</taxon>
        <taxon>Cichliformes</taxon>
        <taxon>Cichlidae</taxon>
        <taxon>African cichlids</taxon>
        <taxon>Pseudocrenilabrinae</taxon>
        <taxon>Haplochromini</taxon>
        <taxon>Pundamilia</taxon>
    </lineage>
</organism>
<feature type="compositionally biased region" description="Polar residues" evidence="1">
    <location>
        <begin position="498"/>
        <end position="519"/>
    </location>
</feature>
<dbReference type="STRING" id="303518.ENSPNYP00000011560"/>
<evidence type="ECO:0000313" key="3">
    <source>
        <dbReference type="Proteomes" id="UP000695023"/>
    </source>
</evidence>
<dbReference type="GO" id="GO:0043596">
    <property type="term" value="C:nuclear replication fork"/>
    <property type="evidence" value="ECO:0007669"/>
    <property type="project" value="TreeGrafter"/>
</dbReference>
<feature type="compositionally biased region" description="Polar residues" evidence="1">
    <location>
        <begin position="35"/>
        <end position="50"/>
    </location>
</feature>
<gene>
    <name evidence="4" type="primary">LOC102205627</name>
</gene>
<reference evidence="4" key="2">
    <citation type="submission" date="2025-04" db="UniProtKB">
        <authorList>
            <consortium name="RefSeq"/>
        </authorList>
    </citation>
    <scope>IDENTIFICATION</scope>
</reference>
<evidence type="ECO:0000313" key="4">
    <source>
        <dbReference type="RefSeq" id="XP_005733772.1"/>
    </source>
</evidence>
<feature type="compositionally biased region" description="Polar residues" evidence="1">
    <location>
        <begin position="312"/>
        <end position="330"/>
    </location>
</feature>
<dbReference type="AlphaFoldDB" id="A0A3B4FLT4"/>
<feature type="region of interest" description="Disordered" evidence="1">
    <location>
        <begin position="494"/>
        <end position="519"/>
    </location>
</feature>
<accession>A0A3B4FLT4</accession>
<dbReference type="Proteomes" id="UP000695023">
    <property type="component" value="Unplaced"/>
</dbReference>
<dbReference type="RefSeq" id="XP_005733772.1">
    <property type="nucleotide sequence ID" value="XM_005733715.1"/>
</dbReference>
<dbReference type="GeneTree" id="ENSGT00390000009597"/>
<dbReference type="InterPro" id="IPR029406">
    <property type="entry name" value="ETAA1"/>
</dbReference>
<evidence type="ECO:0000313" key="2">
    <source>
        <dbReference type="Ensembl" id="ENSPNYP00000011560.1"/>
    </source>
</evidence>
<dbReference type="GeneID" id="102205627"/>
<protein>
    <submittedName>
        <fullName evidence="2 4">Ewing's tumor-associated antigen 1-like</fullName>
    </submittedName>
</protein>